<dbReference type="EMBL" id="JACIBS010000001">
    <property type="protein sequence ID" value="MBB3663922.1"/>
    <property type="molecule type" value="Genomic_DNA"/>
</dbReference>
<protein>
    <submittedName>
        <fullName evidence="2">Uncharacterized protein</fullName>
    </submittedName>
</protein>
<keyword evidence="3" id="KW-1185">Reference proteome</keyword>
<dbReference type="AlphaFoldDB" id="A0A839XJ02"/>
<reference evidence="2 3" key="1">
    <citation type="submission" date="2020-08" db="EMBL/GenBank/DDBJ databases">
        <title>Sequencing the genomes of 1000 actinobacteria strains.</title>
        <authorList>
            <person name="Klenk H.-P."/>
        </authorList>
    </citation>
    <scope>NUCLEOTIDE SEQUENCE [LARGE SCALE GENOMIC DNA]</scope>
    <source>
        <strain evidence="2 3">DSM 45267</strain>
    </source>
</reference>
<dbReference type="Proteomes" id="UP000564573">
    <property type="component" value="Unassembled WGS sequence"/>
</dbReference>
<feature type="region of interest" description="Disordered" evidence="1">
    <location>
        <begin position="1"/>
        <end position="36"/>
    </location>
</feature>
<gene>
    <name evidence="2" type="ORF">FB384_002826</name>
</gene>
<evidence type="ECO:0000256" key="1">
    <source>
        <dbReference type="SAM" id="MobiDB-lite"/>
    </source>
</evidence>
<proteinExistence type="predicted"/>
<evidence type="ECO:0000313" key="2">
    <source>
        <dbReference type="EMBL" id="MBB3663922.1"/>
    </source>
</evidence>
<name>A0A839XJ02_9PSEU</name>
<comment type="caution">
    <text evidence="2">The sequence shown here is derived from an EMBL/GenBank/DDBJ whole genome shotgun (WGS) entry which is preliminary data.</text>
</comment>
<organism evidence="2 3">
    <name type="scientific">Prauserella sediminis</name>
    <dbReference type="NCBI Taxonomy" id="577680"/>
    <lineage>
        <taxon>Bacteria</taxon>
        <taxon>Bacillati</taxon>
        <taxon>Actinomycetota</taxon>
        <taxon>Actinomycetes</taxon>
        <taxon>Pseudonocardiales</taxon>
        <taxon>Pseudonocardiaceae</taxon>
        <taxon>Prauserella</taxon>
        <taxon>Prauserella salsuginis group</taxon>
    </lineage>
</organism>
<accession>A0A839XJ02</accession>
<evidence type="ECO:0000313" key="3">
    <source>
        <dbReference type="Proteomes" id="UP000564573"/>
    </source>
</evidence>
<sequence>MARLPTPGEADEGSLPTDEPGGNAVRRGGAGSILGR</sequence>